<dbReference type="InterPro" id="IPR018236">
    <property type="entry name" value="SAICAR_synthetase_CS"/>
</dbReference>
<evidence type="ECO:0000256" key="3">
    <source>
        <dbReference type="ARBA" id="ARBA00011020"/>
    </source>
</evidence>
<organism evidence="10">
    <name type="scientific">Aceria tosichella</name>
    <name type="common">wheat curl mite</name>
    <dbReference type="NCBI Taxonomy" id="561515"/>
    <lineage>
        <taxon>Eukaryota</taxon>
        <taxon>Metazoa</taxon>
        <taxon>Ecdysozoa</taxon>
        <taxon>Arthropoda</taxon>
        <taxon>Chelicerata</taxon>
        <taxon>Arachnida</taxon>
        <taxon>Acari</taxon>
        <taxon>Acariformes</taxon>
        <taxon>Trombidiformes</taxon>
        <taxon>Prostigmata</taxon>
        <taxon>Eupodina</taxon>
        <taxon>Eriophyoidea</taxon>
        <taxon>Eriophyidae</taxon>
        <taxon>Eriophyinae</taxon>
        <taxon>Aceriini</taxon>
        <taxon>Aceria</taxon>
    </lineage>
</organism>
<dbReference type="FunFam" id="3.30.470.20:FF:000020">
    <property type="entry name" value="Probable multifunctional protein ADE2"/>
    <property type="match status" value="1"/>
</dbReference>
<dbReference type="InterPro" id="IPR000031">
    <property type="entry name" value="PurE_dom"/>
</dbReference>
<dbReference type="Gene3D" id="3.30.200.20">
    <property type="entry name" value="Phosphorylase Kinase, domain 1"/>
    <property type="match status" value="1"/>
</dbReference>
<dbReference type="SMART" id="SM01001">
    <property type="entry name" value="AIRC"/>
    <property type="match status" value="1"/>
</dbReference>
<dbReference type="GO" id="GO:0004639">
    <property type="term" value="F:phosphoribosylaminoimidazolesuccinocarboxamide synthase activity"/>
    <property type="evidence" value="ECO:0007669"/>
    <property type="project" value="InterPro"/>
</dbReference>
<accession>A0A6G1S5Z1</accession>
<dbReference type="Gene3D" id="3.30.470.20">
    <property type="entry name" value="ATP-grasp fold, B domain"/>
    <property type="match status" value="1"/>
</dbReference>
<dbReference type="Gene3D" id="3.40.50.1970">
    <property type="match status" value="1"/>
</dbReference>
<dbReference type="Pfam" id="PF00731">
    <property type="entry name" value="AIRC"/>
    <property type="match status" value="1"/>
</dbReference>
<dbReference type="GO" id="GO:0005829">
    <property type="term" value="C:cytosol"/>
    <property type="evidence" value="ECO:0007669"/>
    <property type="project" value="TreeGrafter"/>
</dbReference>
<evidence type="ECO:0000256" key="2">
    <source>
        <dbReference type="ARBA" id="ARBA00004747"/>
    </source>
</evidence>
<evidence type="ECO:0000256" key="7">
    <source>
        <dbReference type="ARBA" id="ARBA00022840"/>
    </source>
</evidence>
<comment type="pathway">
    <text evidence="2">Purine metabolism; IMP biosynthesis via de novo pathway; 5-amino-1-(5-phospho-D-ribosyl)imidazole-4-carboxylate from 5-amino-1-(5-phospho-D-ribosyl)imidazole (carboxylase route): step 1/1.</text>
</comment>
<name>A0A6G1S5Z1_9ACAR</name>
<dbReference type="AlphaFoldDB" id="A0A6G1S5Z1"/>
<dbReference type="SUPFAM" id="SSF56104">
    <property type="entry name" value="SAICAR synthase-like"/>
    <property type="match status" value="1"/>
</dbReference>
<reference evidence="10" key="1">
    <citation type="submission" date="2018-10" db="EMBL/GenBank/DDBJ databases">
        <title>Transcriptome assembly of Aceria tosichella (Wheat curl mite) Type 2.</title>
        <authorList>
            <person name="Scully E.D."/>
            <person name="Geib S.M."/>
            <person name="Palmer N.A."/>
            <person name="Gupta A.K."/>
            <person name="Sarath G."/>
            <person name="Tatineni S."/>
        </authorList>
    </citation>
    <scope>NUCLEOTIDE SEQUENCE</scope>
    <source>
        <strain evidence="10">LincolnNE</strain>
    </source>
</reference>
<feature type="domain" description="PurE" evidence="9">
    <location>
        <begin position="282"/>
        <end position="431"/>
    </location>
</feature>
<gene>
    <name evidence="10" type="primary">ade5_0</name>
    <name evidence="10" type="ORF">g.18800</name>
</gene>
<dbReference type="UniPathway" id="UPA00074">
    <property type="reaction ID" value="UER00130"/>
</dbReference>
<comment type="similarity">
    <text evidence="3">In the N-terminal section; belongs to the SAICAR synthetase family.</text>
</comment>
<evidence type="ECO:0000259" key="9">
    <source>
        <dbReference type="SMART" id="SM01001"/>
    </source>
</evidence>
<dbReference type="Pfam" id="PF01259">
    <property type="entry name" value="SAICAR_synt"/>
    <property type="match status" value="1"/>
</dbReference>
<dbReference type="InterPro" id="IPR050089">
    <property type="entry name" value="SAICAR_synthetase"/>
</dbReference>
<evidence type="ECO:0000256" key="8">
    <source>
        <dbReference type="ARBA" id="ARBA00023268"/>
    </source>
</evidence>
<dbReference type="HAMAP" id="MF_00137">
    <property type="entry name" value="SAICAR_synth"/>
    <property type="match status" value="1"/>
</dbReference>
<dbReference type="EMBL" id="GGYP01000611">
    <property type="protein sequence ID" value="MDE45382.1"/>
    <property type="molecule type" value="Transcribed_RNA"/>
</dbReference>
<dbReference type="PANTHER" id="PTHR43599">
    <property type="entry name" value="MULTIFUNCTIONAL PROTEIN ADE2"/>
    <property type="match status" value="1"/>
</dbReference>
<keyword evidence="6" id="KW-0658">Purine biosynthesis</keyword>
<protein>
    <submittedName>
        <fullName evidence="10">Multifunctional protein ADE2</fullName>
    </submittedName>
</protein>
<dbReference type="PROSITE" id="PS01057">
    <property type="entry name" value="SAICAR_SYNTHETASE_1"/>
    <property type="match status" value="1"/>
</dbReference>
<comment type="pathway">
    <text evidence="1">Purine metabolism; IMP biosynthesis via de novo pathway; 5-amino-1-(5-phospho-D-ribosyl)imidazole-4-carboxamide from 5-amino-1-(5-phospho-D-ribosyl)imidazole-4-carboxylate: step 1/2.</text>
</comment>
<keyword evidence="5" id="KW-0547">Nucleotide-binding</keyword>
<evidence type="ECO:0000256" key="6">
    <source>
        <dbReference type="ARBA" id="ARBA00022755"/>
    </source>
</evidence>
<dbReference type="GO" id="GO:0006189">
    <property type="term" value="P:'de novo' IMP biosynthetic process"/>
    <property type="evidence" value="ECO:0007669"/>
    <property type="project" value="UniProtKB-UniPathway"/>
</dbReference>
<evidence type="ECO:0000256" key="5">
    <source>
        <dbReference type="ARBA" id="ARBA00022741"/>
    </source>
</evidence>
<evidence type="ECO:0000256" key="4">
    <source>
        <dbReference type="ARBA" id="ARBA00022598"/>
    </source>
</evidence>
<dbReference type="PANTHER" id="PTHR43599:SF3">
    <property type="entry name" value="SI:DKEY-6E2.2"/>
    <property type="match status" value="1"/>
</dbReference>
<dbReference type="InterPro" id="IPR028923">
    <property type="entry name" value="SAICAR_synt/ADE2_N"/>
</dbReference>
<keyword evidence="8" id="KW-0511">Multifunctional enzyme</keyword>
<evidence type="ECO:0000256" key="1">
    <source>
        <dbReference type="ARBA" id="ARBA00004672"/>
    </source>
</evidence>
<dbReference type="GO" id="GO:0005524">
    <property type="term" value="F:ATP binding"/>
    <property type="evidence" value="ECO:0007669"/>
    <property type="project" value="UniProtKB-KW"/>
</dbReference>
<dbReference type="CDD" id="cd01416">
    <property type="entry name" value="SAICAR_synt_Ade5"/>
    <property type="match status" value="1"/>
</dbReference>
<evidence type="ECO:0000313" key="10">
    <source>
        <dbReference type="EMBL" id="MDE45382.1"/>
    </source>
</evidence>
<dbReference type="SUPFAM" id="SSF52255">
    <property type="entry name" value="N5-CAIR mutase (phosphoribosylaminoimidazole carboxylase, PurE)"/>
    <property type="match status" value="1"/>
</dbReference>
<sequence length="438" mass="48253">MSSSAALKGKLLSEGKTKQIYQHASNPNLVLIESKDRITAGDGVKSHEMKDKSEYSTRTNAAIFEYLNSVGVPTSFVSRVEGSSKAFIAKNCEMIPIEWVTRRLATGSFLRRHPNVKEGYRFAPIKLETFYKDDANHDPYWSLESIKEASFPNLDLSESDVERMCILTRLVFQLLERAWQTLNHSLVDMKVEFGKDKESGEILLSDVIDNDSWRLWPNGDKRLMLDKQVYRNLTEVDNESMEKIRSNFALVAERTENLFKSLVPSASTGPTAGSATKVVVPPQVGIVMGSSSDRKFVETILKSLEKFGINRVDVHVSSAHKSTEYTLEVIEKLNQWPSCKCIIAVAGRSNGLGLVAAANSTIPVINCPPMSDLTATTVDIWSSLRVPSGLGCTTALGADCAAMAAAHIVGNEDCFVWSKIKTAQTMTAIKLIADDCSS</sequence>
<keyword evidence="4" id="KW-0436">Ligase</keyword>
<proteinExistence type="inferred from homology"/>
<keyword evidence="7" id="KW-0067">ATP-binding</keyword>